<dbReference type="OrthoDB" id="5430111at2759"/>
<feature type="compositionally biased region" description="Low complexity" evidence="1">
    <location>
        <begin position="39"/>
        <end position="55"/>
    </location>
</feature>
<feature type="region of interest" description="Disordered" evidence="1">
    <location>
        <begin position="426"/>
        <end position="463"/>
    </location>
</feature>
<sequence length="463" mass="51612">MPPLLEDYPKGVLPSVEVGAIADQTRNVMPAESQKDSRVPSTRVTTTSRTTNSTSAEPKVKKHSLLNGLDTGNIITAVNGSSDEDEGNDQRAPRSILPTSSYPTSSYRTRAQVKGISTSELCYDQKYHPLDDVLQPRRASNRKSKYSKQSFDLNTDNTPSSSFVDGGDQSESNDMPYQSTKSRNKSHSEPIKRTLRKTNQAALYEQRLHPQDPELNMLEFNSSFKTEIVDSEEYSDEEPSLKRRKTDVDAKNSDVDAHSDNDGQVESGENDAVSRCTTIAIPDSEENLEDELVSHPNHPVEIDFSVNVDIRGESEISLERLQNDNNKTEAWTKGQPFTIHEDSLEAQLAIDQAPKKPRQFEDDDKENMLELDIEESQDLFPGLSVHPMGHSSKPEAEILDESFDLDYEILVDDILNFVDGPQIASNLVAPTRESQHSSNARRHHGMSPQPDPETCSPASSQEL</sequence>
<name>A0A9P4V404_9PLEO</name>
<feature type="region of interest" description="Disordered" evidence="1">
    <location>
        <begin position="230"/>
        <end position="272"/>
    </location>
</feature>
<proteinExistence type="predicted"/>
<dbReference type="EMBL" id="ML996106">
    <property type="protein sequence ID" value="KAF2739047.1"/>
    <property type="molecule type" value="Genomic_DNA"/>
</dbReference>
<evidence type="ECO:0000313" key="2">
    <source>
        <dbReference type="EMBL" id="KAF2739047.1"/>
    </source>
</evidence>
<evidence type="ECO:0000313" key="3">
    <source>
        <dbReference type="Proteomes" id="UP000799444"/>
    </source>
</evidence>
<dbReference type="Proteomes" id="UP000799444">
    <property type="component" value="Unassembled WGS sequence"/>
</dbReference>
<feature type="region of interest" description="Disordered" evidence="1">
    <location>
        <begin position="20"/>
        <end position="111"/>
    </location>
</feature>
<feature type="compositionally biased region" description="Basic and acidic residues" evidence="1">
    <location>
        <begin position="246"/>
        <end position="261"/>
    </location>
</feature>
<feature type="compositionally biased region" description="Polar residues" evidence="1">
    <location>
        <begin position="147"/>
        <end position="181"/>
    </location>
</feature>
<feature type="region of interest" description="Disordered" evidence="1">
    <location>
        <begin position="133"/>
        <end position="192"/>
    </location>
</feature>
<accession>A0A9P4V404</accession>
<dbReference type="AlphaFoldDB" id="A0A9P4V404"/>
<feature type="compositionally biased region" description="Low complexity" evidence="1">
    <location>
        <begin position="98"/>
        <end position="110"/>
    </location>
</feature>
<evidence type="ECO:0000256" key="1">
    <source>
        <dbReference type="SAM" id="MobiDB-lite"/>
    </source>
</evidence>
<gene>
    <name evidence="2" type="ORF">EJ04DRAFT_573480</name>
</gene>
<protein>
    <submittedName>
        <fullName evidence="2">Uncharacterized protein</fullName>
    </submittedName>
</protein>
<organism evidence="2 3">
    <name type="scientific">Polyplosphaeria fusca</name>
    <dbReference type="NCBI Taxonomy" id="682080"/>
    <lineage>
        <taxon>Eukaryota</taxon>
        <taxon>Fungi</taxon>
        <taxon>Dikarya</taxon>
        <taxon>Ascomycota</taxon>
        <taxon>Pezizomycotina</taxon>
        <taxon>Dothideomycetes</taxon>
        <taxon>Pleosporomycetidae</taxon>
        <taxon>Pleosporales</taxon>
        <taxon>Tetraplosphaeriaceae</taxon>
        <taxon>Polyplosphaeria</taxon>
    </lineage>
</organism>
<reference evidence="2" key="1">
    <citation type="journal article" date="2020" name="Stud. Mycol.">
        <title>101 Dothideomycetes genomes: a test case for predicting lifestyles and emergence of pathogens.</title>
        <authorList>
            <person name="Haridas S."/>
            <person name="Albert R."/>
            <person name="Binder M."/>
            <person name="Bloem J."/>
            <person name="Labutti K."/>
            <person name="Salamov A."/>
            <person name="Andreopoulos B."/>
            <person name="Baker S."/>
            <person name="Barry K."/>
            <person name="Bills G."/>
            <person name="Bluhm B."/>
            <person name="Cannon C."/>
            <person name="Castanera R."/>
            <person name="Culley D."/>
            <person name="Daum C."/>
            <person name="Ezra D."/>
            <person name="Gonzalez J."/>
            <person name="Henrissat B."/>
            <person name="Kuo A."/>
            <person name="Liang C."/>
            <person name="Lipzen A."/>
            <person name="Lutzoni F."/>
            <person name="Magnuson J."/>
            <person name="Mondo S."/>
            <person name="Nolan M."/>
            <person name="Ohm R."/>
            <person name="Pangilinan J."/>
            <person name="Park H.-J."/>
            <person name="Ramirez L."/>
            <person name="Alfaro M."/>
            <person name="Sun H."/>
            <person name="Tritt A."/>
            <person name="Yoshinaga Y."/>
            <person name="Zwiers L.-H."/>
            <person name="Turgeon B."/>
            <person name="Goodwin S."/>
            <person name="Spatafora J."/>
            <person name="Crous P."/>
            <person name="Grigoriev I."/>
        </authorList>
    </citation>
    <scope>NUCLEOTIDE SEQUENCE</scope>
    <source>
        <strain evidence="2">CBS 125425</strain>
    </source>
</reference>
<keyword evidence="3" id="KW-1185">Reference proteome</keyword>
<comment type="caution">
    <text evidence="2">The sequence shown here is derived from an EMBL/GenBank/DDBJ whole genome shotgun (WGS) entry which is preliminary data.</text>
</comment>